<keyword evidence="4" id="KW-1185">Reference proteome</keyword>
<keyword evidence="1" id="KW-0175">Coiled coil</keyword>
<evidence type="ECO:0000313" key="4">
    <source>
        <dbReference type="Proteomes" id="UP001482231"/>
    </source>
</evidence>
<proteinExistence type="predicted"/>
<evidence type="ECO:0000256" key="2">
    <source>
        <dbReference type="SAM" id="Phobius"/>
    </source>
</evidence>
<evidence type="ECO:0000313" key="3">
    <source>
        <dbReference type="EMBL" id="MEO1767304.1"/>
    </source>
</evidence>
<accession>A0ABV0EIR7</accession>
<dbReference type="Proteomes" id="UP001482231">
    <property type="component" value="Unassembled WGS sequence"/>
</dbReference>
<gene>
    <name evidence="3" type="ORF">V6E02_08775</name>
</gene>
<organism evidence="3 4">
    <name type="scientific">Thiobacter aerophilum</name>
    <dbReference type="NCBI Taxonomy" id="3121275"/>
    <lineage>
        <taxon>Bacteria</taxon>
        <taxon>Pseudomonadati</taxon>
        <taxon>Pseudomonadota</taxon>
        <taxon>Betaproteobacteria</taxon>
        <taxon>Burkholderiales</taxon>
        <taxon>Thiobacteraceae</taxon>
        <taxon>Thiobacter</taxon>
    </lineage>
</organism>
<dbReference type="InterPro" id="IPR007813">
    <property type="entry name" value="PilN"/>
</dbReference>
<name>A0ABV0EIR7_9BURK</name>
<comment type="caution">
    <text evidence="3">The sequence shown here is derived from an EMBL/GenBank/DDBJ whole genome shotgun (WGS) entry which is preliminary data.</text>
</comment>
<feature type="coiled-coil region" evidence="1">
    <location>
        <begin position="46"/>
        <end position="100"/>
    </location>
</feature>
<keyword evidence="2" id="KW-1133">Transmembrane helix</keyword>
<dbReference type="Pfam" id="PF05137">
    <property type="entry name" value="PilN"/>
    <property type="match status" value="1"/>
</dbReference>
<reference evidence="3 4" key="1">
    <citation type="submission" date="2024-02" db="EMBL/GenBank/DDBJ databases">
        <title>New thermophilic sulfur-oxidizing bacteria from a hot springs of the Uzon caldera (Kamchatka, Russia).</title>
        <authorList>
            <person name="Dukat A.M."/>
            <person name="Elcheninov A.G."/>
            <person name="Frolov E.N."/>
        </authorList>
    </citation>
    <scope>NUCLEOTIDE SEQUENCE [LARGE SCALE GENOMIC DNA]</scope>
    <source>
        <strain evidence="3 4">AK1</strain>
    </source>
</reference>
<keyword evidence="2" id="KW-0472">Membrane</keyword>
<feature type="transmembrane region" description="Helical" evidence="2">
    <location>
        <begin position="24"/>
        <end position="44"/>
    </location>
</feature>
<sequence length="204" mass="22963">MSQQINLFNPIFLKQKKLFSARTMLQALGVIALGLMGVTTFAFWQVNALKAEVERSEKRLQAEELRLAQAKKALTARRSSDQLADEIKRLEGELERRQTLAALLEKGALGETVGLASFLRAMARQHQEGLWLTAVELTGRDLALVGRALRPEAVPDYLRRLGREEVLRGREFASLVITRPKGDDQTDPPYVEFVLRTTPPKEQP</sequence>
<dbReference type="EMBL" id="JBAJEX010000006">
    <property type="protein sequence ID" value="MEO1767304.1"/>
    <property type="molecule type" value="Genomic_DNA"/>
</dbReference>
<keyword evidence="2" id="KW-0812">Transmembrane</keyword>
<evidence type="ECO:0000256" key="1">
    <source>
        <dbReference type="SAM" id="Coils"/>
    </source>
</evidence>
<dbReference type="RefSeq" id="WP_347308414.1">
    <property type="nucleotide sequence ID" value="NZ_JBAJEX010000006.1"/>
</dbReference>
<protein>
    <submittedName>
        <fullName evidence="3">PilN domain-containing protein</fullName>
    </submittedName>
</protein>